<dbReference type="STRING" id="1244869.H261_01487"/>
<keyword evidence="5 7" id="KW-1133">Transmembrane helix</keyword>
<proteinExistence type="inferred from homology"/>
<dbReference type="Pfam" id="PF05226">
    <property type="entry name" value="CHASE2"/>
    <property type="match status" value="1"/>
</dbReference>
<evidence type="ECO:0000256" key="1">
    <source>
        <dbReference type="ARBA" id="ARBA00004196"/>
    </source>
</evidence>
<evidence type="ECO:0000256" key="7">
    <source>
        <dbReference type="SAM" id="Phobius"/>
    </source>
</evidence>
<dbReference type="AlphaFoldDB" id="M2ZBQ5"/>
<feature type="domain" description="Guanylate cyclase" evidence="8">
    <location>
        <begin position="431"/>
        <end position="563"/>
    </location>
</feature>
<name>M2ZBQ5_9PROT</name>
<dbReference type="PANTHER" id="PTHR43081:SF1">
    <property type="entry name" value="ADENYLATE CYCLASE, TERMINAL-DIFFERENTIATION SPECIFIC"/>
    <property type="match status" value="1"/>
</dbReference>
<evidence type="ECO:0000313" key="10">
    <source>
        <dbReference type="Proteomes" id="UP000011744"/>
    </source>
</evidence>
<dbReference type="PROSITE" id="PS50125">
    <property type="entry name" value="GUANYLATE_CYCLASE_2"/>
    <property type="match status" value="1"/>
</dbReference>
<dbReference type="Gene3D" id="3.30.70.1230">
    <property type="entry name" value="Nucleotide cyclase"/>
    <property type="match status" value="1"/>
</dbReference>
<organism evidence="9 10">
    <name type="scientific">Paramagnetospirillum caucaseum</name>
    <dbReference type="NCBI Taxonomy" id="1244869"/>
    <lineage>
        <taxon>Bacteria</taxon>
        <taxon>Pseudomonadati</taxon>
        <taxon>Pseudomonadota</taxon>
        <taxon>Alphaproteobacteria</taxon>
        <taxon>Rhodospirillales</taxon>
        <taxon>Magnetospirillaceae</taxon>
        <taxon>Paramagnetospirillum</taxon>
    </lineage>
</organism>
<comment type="subcellular location">
    <subcellularLocation>
        <location evidence="1">Cell envelope</location>
    </subcellularLocation>
</comment>
<keyword evidence="6 7" id="KW-0472">Membrane</keyword>
<dbReference type="GO" id="GO:0006171">
    <property type="term" value="P:cAMP biosynthetic process"/>
    <property type="evidence" value="ECO:0007669"/>
    <property type="project" value="TreeGrafter"/>
</dbReference>
<evidence type="ECO:0000256" key="6">
    <source>
        <dbReference type="ARBA" id="ARBA00023136"/>
    </source>
</evidence>
<dbReference type="InterPro" id="IPR050697">
    <property type="entry name" value="Adenylyl/Guanylyl_Cyclase_3/4"/>
</dbReference>
<dbReference type="GO" id="GO:0004016">
    <property type="term" value="F:adenylate cyclase activity"/>
    <property type="evidence" value="ECO:0007669"/>
    <property type="project" value="UniProtKB-ARBA"/>
</dbReference>
<dbReference type="Proteomes" id="UP000011744">
    <property type="component" value="Unassembled WGS sequence"/>
</dbReference>
<dbReference type="eggNOG" id="COG4252">
    <property type="taxonomic scope" value="Bacteria"/>
</dbReference>
<keyword evidence="4 7" id="KW-0812">Transmembrane</keyword>
<feature type="transmembrane region" description="Helical" evidence="7">
    <location>
        <begin position="342"/>
        <end position="360"/>
    </location>
</feature>
<keyword evidence="3" id="KW-1003">Cell membrane</keyword>
<accession>M2ZBQ5</accession>
<dbReference type="RefSeq" id="WP_008613521.1">
    <property type="nucleotide sequence ID" value="NZ_AONQ01000002.1"/>
</dbReference>
<dbReference type="SMART" id="SM01080">
    <property type="entry name" value="CHASE2"/>
    <property type="match status" value="1"/>
</dbReference>
<evidence type="ECO:0000256" key="3">
    <source>
        <dbReference type="ARBA" id="ARBA00022475"/>
    </source>
</evidence>
<comment type="similarity">
    <text evidence="2">Belongs to the adenylyl cyclase class-3 family.</text>
</comment>
<dbReference type="InterPro" id="IPR001054">
    <property type="entry name" value="A/G_cyclase"/>
</dbReference>
<dbReference type="eggNOG" id="COG2114">
    <property type="taxonomic scope" value="Bacteria"/>
</dbReference>
<comment type="caution">
    <text evidence="9">The sequence shown here is derived from an EMBL/GenBank/DDBJ whole genome shotgun (WGS) entry which is preliminary data.</text>
</comment>
<feature type="transmembrane region" description="Helical" evidence="7">
    <location>
        <begin position="318"/>
        <end position="335"/>
    </location>
</feature>
<evidence type="ECO:0000256" key="4">
    <source>
        <dbReference type="ARBA" id="ARBA00022692"/>
    </source>
</evidence>
<evidence type="ECO:0000256" key="5">
    <source>
        <dbReference type="ARBA" id="ARBA00022989"/>
    </source>
</evidence>
<sequence length="687" mass="75867">MSGLTKRYDILFTLVLFLAAIPAQHFEWFALLEDQTLSFRHQLRLAYGDTRKLAPSQDVVLVNTDETFFKAYKSFPLRRTDIGVIVTNLKTLGAKVIAVDMLMDFPSSYNEDPALAKALSEAGNTLLVAQGEFRDGKFVKINYPTALLDQASASAYTNIQSNSKLVTTLSRLKVFPETVGEKGGWPFAVKAAAMYLGVEPRLEGTTLVLGALKVPLDHEHKLYIDFPPLPTGTRFLSQSAGLSALEFLDISQLDERELAELEYWVKDKIVVVGDTSEVSHDWFDTPVGMVYGVEIIADSIGSILKGAPLRAAGPAADAVALILLLAAMVLLSLYLTRPLLRGMFVVALGLGFILAASALYVNLGVVVSMSYAVLALVLSYLLVEFRQYLIERNQKQQIAKTFGQYIPPELVAEMNRSGQQVTVGGESREMTVLFSDVRGFTTISEGLAPQELTILMNAFLSPMTHVIHDYRGTIDKYMGDAIMAFWGAPLHDADHARHAVQAALGMVKKMEELKDDFIARGWKPIKVGIGLNTGIMNVGNMGSDFRMAYTVLGDAVNLGSRVESLTKQYGVNMMVTEYTQAAVPGLVSREIDLVRVKGKDTPVRLYEPVGFEGEVDSETVARLSQHLAALAMFREQKWEAAKVAFQDLHNAEPERVIYTIYLARIEHFMEEPPGADWDGVYTHKEKS</sequence>
<dbReference type="GO" id="GO:0030313">
    <property type="term" value="C:cell envelope"/>
    <property type="evidence" value="ECO:0007669"/>
    <property type="project" value="UniProtKB-SubCell"/>
</dbReference>
<dbReference type="EMBL" id="AONQ01000002">
    <property type="protein sequence ID" value="EME71880.1"/>
    <property type="molecule type" value="Genomic_DNA"/>
</dbReference>
<dbReference type="SUPFAM" id="SSF55073">
    <property type="entry name" value="Nucleotide cyclase"/>
    <property type="match status" value="1"/>
</dbReference>
<evidence type="ECO:0000313" key="9">
    <source>
        <dbReference type="EMBL" id="EME71880.1"/>
    </source>
</evidence>
<dbReference type="InterPro" id="IPR029787">
    <property type="entry name" value="Nucleotide_cyclase"/>
</dbReference>
<dbReference type="PANTHER" id="PTHR43081">
    <property type="entry name" value="ADENYLATE CYCLASE, TERMINAL-DIFFERENTIATION SPECIFIC-RELATED"/>
    <property type="match status" value="1"/>
</dbReference>
<dbReference type="GO" id="GO:0035556">
    <property type="term" value="P:intracellular signal transduction"/>
    <property type="evidence" value="ECO:0007669"/>
    <property type="project" value="InterPro"/>
</dbReference>
<evidence type="ECO:0000259" key="8">
    <source>
        <dbReference type="PROSITE" id="PS50125"/>
    </source>
</evidence>
<dbReference type="InterPro" id="IPR007890">
    <property type="entry name" value="CHASE2"/>
</dbReference>
<dbReference type="SMART" id="SM00044">
    <property type="entry name" value="CYCc"/>
    <property type="match status" value="1"/>
</dbReference>
<dbReference type="PATRIC" id="fig|1244869.3.peg.291"/>
<feature type="transmembrane region" description="Helical" evidence="7">
    <location>
        <begin position="366"/>
        <end position="383"/>
    </location>
</feature>
<evidence type="ECO:0000256" key="2">
    <source>
        <dbReference type="ARBA" id="ARBA00005381"/>
    </source>
</evidence>
<keyword evidence="10" id="KW-1185">Reference proteome</keyword>
<dbReference type="FunFam" id="3.30.70.1230:FF:000016">
    <property type="entry name" value="Adenylate/guanylate cyclase domain-containing protein"/>
    <property type="match status" value="1"/>
</dbReference>
<dbReference type="CDD" id="cd07302">
    <property type="entry name" value="CHD"/>
    <property type="match status" value="1"/>
</dbReference>
<gene>
    <name evidence="9" type="ORF">H261_01487</name>
</gene>
<dbReference type="Pfam" id="PF00211">
    <property type="entry name" value="Guanylate_cyc"/>
    <property type="match status" value="1"/>
</dbReference>
<protein>
    <submittedName>
        <fullName evidence="9">Adenylate cyclase</fullName>
    </submittedName>
</protein>
<reference evidence="9 10" key="1">
    <citation type="journal article" date="2014" name="Genome Announc.">
        <title>Draft Genome Sequence of Magnetospirillum sp. Strain SO-1, a Freshwater Magnetotactic Bacterium Isolated from the Ol'khovka River, Russia.</title>
        <authorList>
            <person name="Grouzdev D.S."/>
            <person name="Dziuba M.V."/>
            <person name="Sukhacheva M.S."/>
            <person name="Mardanov A.V."/>
            <person name="Beletskiy A.V."/>
            <person name="Kuznetsov B.B."/>
            <person name="Skryabin K.G."/>
        </authorList>
    </citation>
    <scope>NUCLEOTIDE SEQUENCE [LARGE SCALE GENOMIC DNA]</scope>
    <source>
        <strain evidence="9 10">SO-1</strain>
    </source>
</reference>